<evidence type="ECO:0000313" key="2">
    <source>
        <dbReference type="EMBL" id="MBB1061178.1"/>
    </source>
</evidence>
<evidence type="ECO:0000256" key="1">
    <source>
        <dbReference type="SAM" id="MobiDB-lite"/>
    </source>
</evidence>
<dbReference type="Proteomes" id="UP000523196">
    <property type="component" value="Unassembled WGS sequence"/>
</dbReference>
<keyword evidence="3" id="KW-1185">Reference proteome</keyword>
<gene>
    <name evidence="2" type="ORF">H4F98_11430</name>
</gene>
<proteinExistence type="predicted"/>
<dbReference type="EMBL" id="JACHTF010000011">
    <property type="protein sequence ID" value="MBB1061178.1"/>
    <property type="molecule type" value="Genomic_DNA"/>
</dbReference>
<name>A0A7W3TMR0_9GAMM</name>
<organism evidence="2 3">
    <name type="scientific">Marilutibacter spongiae</name>
    <dbReference type="NCBI Taxonomy" id="2025720"/>
    <lineage>
        <taxon>Bacteria</taxon>
        <taxon>Pseudomonadati</taxon>
        <taxon>Pseudomonadota</taxon>
        <taxon>Gammaproteobacteria</taxon>
        <taxon>Lysobacterales</taxon>
        <taxon>Lysobacteraceae</taxon>
        <taxon>Marilutibacter</taxon>
    </lineage>
</organism>
<comment type="caution">
    <text evidence="2">The sequence shown here is derived from an EMBL/GenBank/DDBJ whole genome shotgun (WGS) entry which is preliminary data.</text>
</comment>
<reference evidence="2 3" key="1">
    <citation type="submission" date="2020-08" db="EMBL/GenBank/DDBJ databases">
        <authorList>
            <person name="Xu S."/>
            <person name="Li A."/>
        </authorList>
    </citation>
    <scope>NUCLEOTIDE SEQUENCE [LARGE SCALE GENOMIC DNA]</scope>
    <source>
        <strain evidence="2 3">119BY6-57</strain>
    </source>
</reference>
<dbReference type="AlphaFoldDB" id="A0A7W3TMR0"/>
<sequence length="244" mass="25021">MALIRANRESIDDRFSVLGFTVRTDLPLFEIGLATDPELLKAENRSHRTTRNFFSTRLLAAGGDGRTAPGGREAVYLVPPAVVARFVGQPRLYFGVATYQDKDRNRPISVKAPDAGHMYVSLSGLTERGLRRTLGANGQGGNGHALVWGGDALAPATNGAGGRNGATNGNGHSNGNADTHAAAPYSDGYSDDLWEQGAGGAAPAPEAGAARPNGHASPATDGASPATGPDAGAGAPPATAQAWR</sequence>
<protein>
    <submittedName>
        <fullName evidence="2">Uncharacterized protein</fullName>
    </submittedName>
</protein>
<feature type="compositionally biased region" description="Low complexity" evidence="1">
    <location>
        <begin position="201"/>
        <end position="210"/>
    </location>
</feature>
<accession>A0A7W3TMR0</accession>
<feature type="compositionally biased region" description="Low complexity" evidence="1">
    <location>
        <begin position="221"/>
        <end position="244"/>
    </location>
</feature>
<feature type="region of interest" description="Disordered" evidence="1">
    <location>
        <begin position="159"/>
        <end position="244"/>
    </location>
</feature>
<evidence type="ECO:0000313" key="3">
    <source>
        <dbReference type="Proteomes" id="UP000523196"/>
    </source>
</evidence>
<feature type="non-terminal residue" evidence="2">
    <location>
        <position position="244"/>
    </location>
</feature>